<feature type="domain" description="PAS" evidence="9">
    <location>
        <begin position="270"/>
        <end position="340"/>
    </location>
</feature>
<dbReference type="FunFam" id="3.30.450.20:FF:000099">
    <property type="entry name" value="Sensory box sensor histidine kinase"/>
    <property type="match status" value="3"/>
</dbReference>
<name>A0A4P2PXT3_SORCE</name>
<dbReference type="SMART" id="SM00091">
    <property type="entry name" value="PAS"/>
    <property type="match status" value="5"/>
</dbReference>
<dbReference type="PANTHER" id="PTHR43304:SF1">
    <property type="entry name" value="PAC DOMAIN-CONTAINING PROTEIN"/>
    <property type="match status" value="1"/>
</dbReference>
<feature type="domain" description="PAC" evidence="10">
    <location>
        <begin position="343"/>
        <end position="395"/>
    </location>
</feature>
<feature type="domain" description="PAS" evidence="9">
    <location>
        <begin position="526"/>
        <end position="596"/>
    </location>
</feature>
<evidence type="ECO:0000256" key="4">
    <source>
        <dbReference type="ARBA" id="ARBA00022679"/>
    </source>
</evidence>
<dbReference type="EMBL" id="CP012670">
    <property type="protein sequence ID" value="AUX21629.1"/>
    <property type="molecule type" value="Genomic_DNA"/>
</dbReference>
<proteinExistence type="predicted"/>
<dbReference type="InterPro" id="IPR005467">
    <property type="entry name" value="His_kinase_dom"/>
</dbReference>
<dbReference type="SMART" id="SM00086">
    <property type="entry name" value="PAC"/>
    <property type="match status" value="5"/>
</dbReference>
<feature type="domain" description="PAC" evidence="10">
    <location>
        <begin position="217"/>
        <end position="269"/>
    </location>
</feature>
<dbReference type="SMART" id="SM00387">
    <property type="entry name" value="HATPase_c"/>
    <property type="match status" value="1"/>
</dbReference>
<keyword evidence="3 6" id="KW-0597">Phosphoprotein</keyword>
<evidence type="ECO:0000259" key="8">
    <source>
        <dbReference type="PROSITE" id="PS50110"/>
    </source>
</evidence>
<dbReference type="InterPro" id="IPR000014">
    <property type="entry name" value="PAS"/>
</dbReference>
<comment type="catalytic activity">
    <reaction evidence="1">
        <text>ATP + protein L-histidine = ADP + protein N-phospho-L-histidine.</text>
        <dbReference type="EC" id="2.7.13.3"/>
    </reaction>
</comment>
<evidence type="ECO:0000256" key="1">
    <source>
        <dbReference type="ARBA" id="ARBA00000085"/>
    </source>
</evidence>
<feature type="domain" description="Histidine kinase" evidence="7">
    <location>
        <begin position="663"/>
        <end position="882"/>
    </location>
</feature>
<dbReference type="Proteomes" id="UP000295781">
    <property type="component" value="Chromosome"/>
</dbReference>
<dbReference type="InterPro" id="IPR011006">
    <property type="entry name" value="CheY-like_superfamily"/>
</dbReference>
<dbReference type="InterPro" id="IPR036890">
    <property type="entry name" value="HATPase_C_sf"/>
</dbReference>
<reference evidence="11 12" key="1">
    <citation type="submission" date="2015-09" db="EMBL/GenBank/DDBJ databases">
        <title>Sorangium comparison.</title>
        <authorList>
            <person name="Zaburannyi N."/>
            <person name="Bunk B."/>
            <person name="Overmann J."/>
            <person name="Mueller R."/>
        </authorList>
    </citation>
    <scope>NUCLEOTIDE SEQUENCE [LARGE SCALE GENOMIC DNA]</scope>
    <source>
        <strain evidence="11 12">So ceGT47</strain>
    </source>
</reference>
<dbReference type="PROSITE" id="PS50112">
    <property type="entry name" value="PAS"/>
    <property type="match status" value="5"/>
</dbReference>
<feature type="domain" description="PAS" evidence="9">
    <location>
        <begin position="16"/>
        <end position="86"/>
    </location>
</feature>
<evidence type="ECO:0000313" key="11">
    <source>
        <dbReference type="EMBL" id="AUX21629.1"/>
    </source>
</evidence>
<evidence type="ECO:0000256" key="3">
    <source>
        <dbReference type="ARBA" id="ARBA00022553"/>
    </source>
</evidence>
<organism evidence="11 12">
    <name type="scientific">Sorangium cellulosum</name>
    <name type="common">Polyangium cellulosum</name>
    <dbReference type="NCBI Taxonomy" id="56"/>
    <lineage>
        <taxon>Bacteria</taxon>
        <taxon>Pseudomonadati</taxon>
        <taxon>Myxococcota</taxon>
        <taxon>Polyangia</taxon>
        <taxon>Polyangiales</taxon>
        <taxon>Polyangiaceae</taxon>
        <taxon>Sorangium</taxon>
    </lineage>
</organism>
<dbReference type="Pfam" id="PF02518">
    <property type="entry name" value="HATPase_c"/>
    <property type="match status" value="1"/>
</dbReference>
<gene>
    <name evidence="11" type="ORF">SOCEGT47_021150</name>
</gene>
<dbReference type="CDD" id="cd00082">
    <property type="entry name" value="HisKA"/>
    <property type="match status" value="1"/>
</dbReference>
<evidence type="ECO:0000256" key="2">
    <source>
        <dbReference type="ARBA" id="ARBA00012438"/>
    </source>
</evidence>
<dbReference type="Gene3D" id="3.30.565.10">
    <property type="entry name" value="Histidine kinase-like ATPase, C-terminal domain"/>
    <property type="match status" value="1"/>
</dbReference>
<dbReference type="PRINTS" id="PR00344">
    <property type="entry name" value="BCTRLSENSOR"/>
</dbReference>
<feature type="domain" description="PAS" evidence="9">
    <location>
        <begin position="142"/>
        <end position="214"/>
    </location>
</feature>
<dbReference type="Pfam" id="PF13188">
    <property type="entry name" value="PAS_8"/>
    <property type="match status" value="1"/>
</dbReference>
<dbReference type="Gene3D" id="1.10.287.130">
    <property type="match status" value="1"/>
</dbReference>
<dbReference type="InterPro" id="IPR013655">
    <property type="entry name" value="PAS_fold_3"/>
</dbReference>
<dbReference type="PANTHER" id="PTHR43304">
    <property type="entry name" value="PHYTOCHROME-LIKE PROTEIN CPH1"/>
    <property type="match status" value="1"/>
</dbReference>
<dbReference type="NCBIfam" id="TIGR00229">
    <property type="entry name" value="sensory_box"/>
    <property type="match status" value="5"/>
</dbReference>
<dbReference type="InterPro" id="IPR003661">
    <property type="entry name" value="HisK_dim/P_dom"/>
</dbReference>
<dbReference type="Pfam" id="PF08447">
    <property type="entry name" value="PAS_3"/>
    <property type="match status" value="4"/>
</dbReference>
<feature type="domain" description="PAC" evidence="10">
    <location>
        <begin position="89"/>
        <end position="141"/>
    </location>
</feature>
<dbReference type="PROSITE" id="PS50109">
    <property type="entry name" value="HIS_KIN"/>
    <property type="match status" value="1"/>
</dbReference>
<sequence length="1023" mass="113492">MDVISSKHRRDERRRIDPQLRQLAEAIPQMVWVAGSGGSCDYVNGRFREYTGLTVEQAMDLGLSAVVHPDDAARGAAAWRAAVEGRTALELEVRLRRHDGAYRWFLGRAEPLEGGGGRAGRWLGTATELGQERRVAESLRASEARLRLALAGGQLGIWEWDLASGRVLWSPESSENVGIGEQELGSSLDDFMGLVHPDDRRVVWGQVERALRGEGSYYTEYRILDAHGRVRWFFGRALVQRDRDGRPLRMAGVIGDITARKVSELALRESEARFRNMAEQSPVMIWVTGPDGRCTYGNRCWFEFSGQSLETAVGLGWLDVVHPEDRSAALDAFRRAEARRASFKLDYRLRRVDGVYRWCIASGSPRFGPDGEFLGYVGSVIDITERKETELLLRESEERFRRAVMAIPFPVMIHADDGQVVTVNPAWTDITGYTAQELPTIEAWLDRAHWAEKDMVRARIKALYALEEGTARGEIEATITTASGEQRTWLFRGGPLGKDAAGRRLVISIAHDMTERKRVDDALRESEARFRTLADSMPQIVWTARPDGLIDYYNRRWYELTGVQEGAATGESWIAFLHDDDRQRCVRLWRHSVATGEPFDIKYRFWDLGARAHRWYLCRALAVRGPAGEIVRWYGTCTDIHDQQCAEATLKEADQRKDEFLAMLAHELRNPLGPIRNAVEILQRNGLPHPLLTRACGVIERQVSHMARLVDDLLDVSRVARGRIQLRKERCDLTQLVRQTAEDYRATLEANGLSLVVEAPAEPLWVHGDHTRLSQALSNVLHNAGKFTDPGGRVTVSLSAASEGSAVIRVRDTGIGVDPAMLSRMFEPFSQADRSLERSRGGLGLGLALVKGLVELHGGAASAESAGVGHGTEVRLDLPLSRGIEPSPDRAAPPSAVDARPLRVLIIEDNADAAESLQMLLAMDGYQVEVALSGPAGVEAARSFRPEVILCDIGLPGGMDGYGVARALKGSLGFAPSLMIALTGHGREEDRRRSREAGFDMHIIKPIDPSSLQDVLASVATRT</sequence>
<dbReference type="Gene3D" id="3.40.50.2300">
    <property type="match status" value="1"/>
</dbReference>
<dbReference type="InterPro" id="IPR001610">
    <property type="entry name" value="PAC"/>
</dbReference>
<evidence type="ECO:0000256" key="5">
    <source>
        <dbReference type="ARBA" id="ARBA00022777"/>
    </source>
</evidence>
<feature type="domain" description="Response regulatory" evidence="8">
    <location>
        <begin position="903"/>
        <end position="1020"/>
    </location>
</feature>
<evidence type="ECO:0000259" key="7">
    <source>
        <dbReference type="PROSITE" id="PS50109"/>
    </source>
</evidence>
<dbReference type="FunFam" id="3.30.565.10:FF:000006">
    <property type="entry name" value="Sensor histidine kinase WalK"/>
    <property type="match status" value="1"/>
</dbReference>
<dbReference type="InterPro" id="IPR004358">
    <property type="entry name" value="Sig_transdc_His_kin-like_C"/>
</dbReference>
<dbReference type="SUPFAM" id="SSF47384">
    <property type="entry name" value="Homodimeric domain of signal transducing histidine kinase"/>
    <property type="match status" value="1"/>
</dbReference>
<evidence type="ECO:0000259" key="10">
    <source>
        <dbReference type="PROSITE" id="PS50113"/>
    </source>
</evidence>
<dbReference type="InterPro" id="IPR036097">
    <property type="entry name" value="HisK_dim/P_sf"/>
</dbReference>
<dbReference type="InterPro" id="IPR001789">
    <property type="entry name" value="Sig_transdc_resp-reg_receiver"/>
</dbReference>
<keyword evidence="5" id="KW-0418">Kinase</keyword>
<dbReference type="AlphaFoldDB" id="A0A4P2PXT3"/>
<protein>
    <recommendedName>
        <fullName evidence="2">histidine kinase</fullName>
        <ecNumber evidence="2">2.7.13.3</ecNumber>
    </recommendedName>
</protein>
<dbReference type="Pfam" id="PF00072">
    <property type="entry name" value="Response_reg"/>
    <property type="match status" value="1"/>
</dbReference>
<evidence type="ECO:0000313" key="12">
    <source>
        <dbReference type="Proteomes" id="UP000295781"/>
    </source>
</evidence>
<evidence type="ECO:0000256" key="6">
    <source>
        <dbReference type="PROSITE-ProRule" id="PRU00169"/>
    </source>
</evidence>
<accession>A0A4P2PXT3</accession>
<dbReference type="SUPFAM" id="SSF55785">
    <property type="entry name" value="PYP-like sensor domain (PAS domain)"/>
    <property type="match status" value="5"/>
</dbReference>
<dbReference type="InterPro" id="IPR000700">
    <property type="entry name" value="PAS-assoc_C"/>
</dbReference>
<dbReference type="EC" id="2.7.13.3" evidence="2"/>
<dbReference type="SMART" id="SM00388">
    <property type="entry name" value="HisKA"/>
    <property type="match status" value="1"/>
</dbReference>
<feature type="domain" description="PAC" evidence="10">
    <location>
        <begin position="473"/>
        <end position="525"/>
    </location>
</feature>
<dbReference type="InterPro" id="IPR052162">
    <property type="entry name" value="Sensor_kinase/Photoreceptor"/>
</dbReference>
<dbReference type="SUPFAM" id="SSF52172">
    <property type="entry name" value="CheY-like"/>
    <property type="match status" value="1"/>
</dbReference>
<dbReference type="Gene3D" id="3.30.450.20">
    <property type="entry name" value="PAS domain"/>
    <property type="match status" value="5"/>
</dbReference>
<dbReference type="InterPro" id="IPR035965">
    <property type="entry name" value="PAS-like_dom_sf"/>
</dbReference>
<feature type="modified residue" description="4-aspartylphosphate" evidence="6">
    <location>
        <position position="952"/>
    </location>
</feature>
<dbReference type="SMART" id="SM00448">
    <property type="entry name" value="REC"/>
    <property type="match status" value="1"/>
</dbReference>
<dbReference type="PROSITE" id="PS50110">
    <property type="entry name" value="RESPONSE_REGULATORY"/>
    <property type="match status" value="1"/>
</dbReference>
<dbReference type="GO" id="GO:0000155">
    <property type="term" value="F:phosphorelay sensor kinase activity"/>
    <property type="evidence" value="ECO:0007669"/>
    <property type="project" value="InterPro"/>
</dbReference>
<dbReference type="PROSITE" id="PS50113">
    <property type="entry name" value="PAC"/>
    <property type="match status" value="4"/>
</dbReference>
<keyword evidence="4" id="KW-0808">Transferase</keyword>
<dbReference type="SUPFAM" id="SSF55874">
    <property type="entry name" value="ATPase domain of HSP90 chaperone/DNA topoisomerase II/histidine kinase"/>
    <property type="match status" value="1"/>
</dbReference>
<evidence type="ECO:0000259" key="9">
    <source>
        <dbReference type="PROSITE" id="PS50112"/>
    </source>
</evidence>
<dbReference type="CDD" id="cd00130">
    <property type="entry name" value="PAS"/>
    <property type="match status" value="5"/>
</dbReference>
<dbReference type="InterPro" id="IPR003594">
    <property type="entry name" value="HATPase_dom"/>
</dbReference>
<feature type="domain" description="PAS" evidence="9">
    <location>
        <begin position="396"/>
        <end position="438"/>
    </location>
</feature>
<dbReference type="Pfam" id="PF00512">
    <property type="entry name" value="HisKA"/>
    <property type="match status" value="1"/>
</dbReference>